<feature type="domain" description="N-acetyltransferase" evidence="3">
    <location>
        <begin position="215"/>
        <end position="358"/>
    </location>
</feature>
<dbReference type="PANTHER" id="PTHR43877">
    <property type="entry name" value="AMINOALKYLPHOSPHONATE N-ACETYLTRANSFERASE-RELATED-RELATED"/>
    <property type="match status" value="1"/>
</dbReference>
<reference evidence="4 5" key="1">
    <citation type="journal article" date="1999" name="Science">
        <title>Genome sequence of the radioresistant bacterium Deinococcus radiodurans R1.</title>
        <authorList>
            <person name="White O."/>
            <person name="Eisen J.A."/>
            <person name="Heidelberg J.F."/>
            <person name="Hickey E.K."/>
            <person name="Peterson J.D."/>
            <person name="Dodson R.J."/>
            <person name="Haft D.H."/>
            <person name="Gwinn M.L."/>
            <person name="Nelson W.C."/>
            <person name="Richardson D.L."/>
            <person name="Moffat K.S."/>
            <person name="Qin H."/>
            <person name="Jiang L."/>
            <person name="Pamphile W."/>
            <person name="Crosby M."/>
            <person name="Shen M."/>
            <person name="Vamathevan J.J."/>
            <person name="Lam P."/>
            <person name="McDonald L."/>
            <person name="Utterback T."/>
            <person name="Zalewski C."/>
            <person name="Makarova K.S."/>
            <person name="Aravind L."/>
            <person name="Daly M.J."/>
            <person name="Minton K.W."/>
            <person name="Fleischmann R.D."/>
            <person name="Ketchum K.A."/>
            <person name="Nelson K.E."/>
            <person name="Salzberg S."/>
            <person name="Smith H.O."/>
            <person name="Venter J.C."/>
            <person name="Fraser C.M."/>
        </authorList>
    </citation>
    <scope>NUCLEOTIDE SEQUENCE [LARGE SCALE GENOMIC DNA]</scope>
    <source>
        <strain evidence="5">ATCC 13939 / DSM 20539 / JCM 16871 / LMG 4051 / NBRC 15346 / NCIMB 9279 / R1 / VKM B-1422</strain>
    </source>
</reference>
<dbReference type="AlphaFoldDB" id="Q9RVH2"/>
<dbReference type="InterPro" id="IPR016181">
    <property type="entry name" value="Acyl_CoA_acyltransferase"/>
</dbReference>
<keyword evidence="5" id="KW-1185">Reference proteome</keyword>
<dbReference type="CDD" id="cd04301">
    <property type="entry name" value="NAT_SF"/>
    <property type="match status" value="2"/>
</dbReference>
<dbReference type="PANTHER" id="PTHR43877:SF6">
    <property type="entry name" value="GCN5-RELATED N-ACETYLTRANSFERASE"/>
    <property type="match status" value="1"/>
</dbReference>
<dbReference type="KEGG" id="dra:DR_1057"/>
<dbReference type="EMBL" id="AE000513">
    <property type="protein sequence ID" value="AAF10624.1"/>
    <property type="molecule type" value="Genomic_DNA"/>
</dbReference>
<keyword evidence="1" id="KW-0808">Transferase</keyword>
<dbReference type="STRING" id="243230.DR_1057"/>
<evidence type="ECO:0000256" key="2">
    <source>
        <dbReference type="ARBA" id="ARBA00023315"/>
    </source>
</evidence>
<evidence type="ECO:0000256" key="1">
    <source>
        <dbReference type="ARBA" id="ARBA00022679"/>
    </source>
</evidence>
<dbReference type="InterPro" id="IPR000182">
    <property type="entry name" value="GNAT_dom"/>
</dbReference>
<feature type="domain" description="N-acetyltransferase" evidence="3">
    <location>
        <begin position="37"/>
        <end position="190"/>
    </location>
</feature>
<dbReference type="InterPro" id="IPR050832">
    <property type="entry name" value="Bact_Acetyltransf"/>
</dbReference>
<evidence type="ECO:0000259" key="3">
    <source>
        <dbReference type="PROSITE" id="PS51186"/>
    </source>
</evidence>
<dbReference type="PROSITE" id="PS51186">
    <property type="entry name" value="GNAT"/>
    <property type="match status" value="2"/>
</dbReference>
<evidence type="ECO:0000313" key="4">
    <source>
        <dbReference type="EMBL" id="AAF10624.1"/>
    </source>
</evidence>
<keyword evidence="2" id="KW-0012">Acyltransferase</keyword>
<dbReference type="eggNOG" id="COG0456">
    <property type="taxonomic scope" value="Bacteria"/>
</dbReference>
<dbReference type="OrthoDB" id="4140682at2"/>
<dbReference type="eggNOG" id="COG1670">
    <property type="taxonomic scope" value="Bacteria"/>
</dbReference>
<dbReference type="GO" id="GO:0008080">
    <property type="term" value="F:N-acetyltransferase activity"/>
    <property type="evidence" value="ECO:0000318"/>
    <property type="project" value="GO_Central"/>
</dbReference>
<protein>
    <submittedName>
        <fullName evidence="4">Phosphinothricin acetyltransferase, putative</fullName>
    </submittedName>
</protein>
<dbReference type="PaxDb" id="243230-DR_1057"/>
<dbReference type="Gene3D" id="3.40.630.30">
    <property type="match status" value="1"/>
</dbReference>
<dbReference type="Pfam" id="PF00583">
    <property type="entry name" value="Acetyltransf_1"/>
    <property type="match status" value="2"/>
</dbReference>
<name>Q9RVH2_DEIRA</name>
<dbReference type="HOGENOM" id="CLU_069610_0_0_0"/>
<dbReference type="PATRIC" id="fig|243230.17.peg.1253"/>
<dbReference type="Proteomes" id="UP000002524">
    <property type="component" value="Chromosome 1"/>
</dbReference>
<dbReference type="EnsemblBacteria" id="AAF10624">
    <property type="protein sequence ID" value="AAF10624"/>
    <property type="gene ID" value="DR_1057"/>
</dbReference>
<proteinExistence type="predicted"/>
<dbReference type="InParanoid" id="Q9RVH2"/>
<dbReference type="PIR" id="B75444">
    <property type="entry name" value="B75444"/>
</dbReference>
<sequence>MPRAATRPCDAEQAAGLSERRGLRGIPLGEAMNDRTVHIREATEADYPAVGAVLTAARPGQTVTAEQLRVAAENTRTHPKGLHLAQWVAERGSKIVGFAGVTQWAGSHQPDRYNVTVTVPPEHGRRGVGAVLAATVRTHLKERGAREVLAGAREDEPHAVAFLQARGFSELEREFTNVLDLTTWTSQPADLPAGYRLRSLPDFVADLGETPALGAFRRTFNEARADEPRRIPAQPYSLDDIRAYVQHPTFFPDGLWLAVTQAGEVAALTELWRDLADPHALNTGLTGTARAHRRRGLALALKRHSLNLAHAQGIRRVVTHNATANAPMLAINTRLGFQPEPAFIEMVWGGLGEQVRTLAQD</sequence>
<gene>
    <name evidence="4" type="ordered locus">DR_1057</name>
</gene>
<dbReference type="SUPFAM" id="SSF55729">
    <property type="entry name" value="Acyl-CoA N-acyltransferases (Nat)"/>
    <property type="match status" value="2"/>
</dbReference>
<organism evidence="4 5">
    <name type="scientific">Deinococcus radiodurans (strain ATCC 13939 / DSM 20539 / JCM 16871 / CCUG 27074 / LMG 4051 / NBRC 15346 / NCIMB 9279 / VKM B-1422 / R1)</name>
    <dbReference type="NCBI Taxonomy" id="243230"/>
    <lineage>
        <taxon>Bacteria</taxon>
        <taxon>Thermotogati</taxon>
        <taxon>Deinococcota</taxon>
        <taxon>Deinococci</taxon>
        <taxon>Deinococcales</taxon>
        <taxon>Deinococcaceae</taxon>
        <taxon>Deinococcus</taxon>
    </lineage>
</organism>
<accession>Q9RVH2</accession>
<evidence type="ECO:0000313" key="5">
    <source>
        <dbReference type="Proteomes" id="UP000002524"/>
    </source>
</evidence>